<dbReference type="InterPro" id="IPR005275">
    <property type="entry name" value="Lfuc_symporter_FucP"/>
</dbReference>
<evidence type="ECO:0000313" key="8">
    <source>
        <dbReference type="EMBL" id="MDV5825093.1"/>
    </source>
</evidence>
<protein>
    <submittedName>
        <fullName evidence="8">L-fucose:H+ symporter permease</fullName>
    </submittedName>
</protein>
<sequence length="433" mass="45972">MALPTITQAAPSAGLAHRPLVTPGFRAGFMLIVSLFLLWALANNLNDILIRQFQKALDLSRAEAGFIQFVFYLAYFLVALPAGRILRRFGYRTGILAGLALYAAGALLFYPAAELRAYWAFLGALFIIAAGAATLETATNPLIVDFGDRDRASQRLTLAQAFNGLGAVCAPILGGLFIFSGVEHDRGALEAMSPAALDAYRAAEAQMVQMPYLLLALLVLCVAIGVAFVRLPTARRPISEGAARKSPSAWRSPLLRAAVATQFFYVGAQVGIWSFFVDFVKEQMPATSERNAAFLLSASLFLFMVGRFAGAWLMTRVTPARLLLGFGIAAAALTGMAALATGAAAVFALTLTSLFMSIMFPTIFALGIADLGEDSATGSSLLIMAIIGGAVFPPLMGLVSHGSGLRLALLLPLLCFGVVMLFARMATKKDQPS</sequence>
<dbReference type="PROSITE" id="PS50850">
    <property type="entry name" value="MFS"/>
    <property type="match status" value="1"/>
</dbReference>
<dbReference type="NCBIfam" id="TIGR00885">
    <property type="entry name" value="fucP"/>
    <property type="match status" value="1"/>
</dbReference>
<comment type="caution">
    <text evidence="8">The sequence shown here is derived from an EMBL/GenBank/DDBJ whole genome shotgun (WGS) entry which is preliminary data.</text>
</comment>
<proteinExistence type="predicted"/>
<evidence type="ECO:0000256" key="3">
    <source>
        <dbReference type="ARBA" id="ARBA00022692"/>
    </source>
</evidence>
<dbReference type="Proteomes" id="UP001185984">
    <property type="component" value="Unassembled WGS sequence"/>
</dbReference>
<evidence type="ECO:0000313" key="9">
    <source>
        <dbReference type="Proteomes" id="UP001185984"/>
    </source>
</evidence>
<evidence type="ECO:0000256" key="4">
    <source>
        <dbReference type="ARBA" id="ARBA00022989"/>
    </source>
</evidence>
<feature type="transmembrane region" description="Helical" evidence="6">
    <location>
        <begin position="116"/>
        <end position="135"/>
    </location>
</feature>
<gene>
    <name evidence="8" type="primary">fucP</name>
    <name evidence="8" type="ORF">O0R41_15915</name>
</gene>
<feature type="domain" description="Major facilitator superfamily (MFS) profile" evidence="7">
    <location>
        <begin position="20"/>
        <end position="429"/>
    </location>
</feature>
<dbReference type="SUPFAM" id="SSF103473">
    <property type="entry name" value="MFS general substrate transporter"/>
    <property type="match status" value="1"/>
</dbReference>
<organism evidence="8 9">
    <name type="scientific">Sphingobium naphthae</name>
    <dbReference type="NCBI Taxonomy" id="1886786"/>
    <lineage>
        <taxon>Bacteria</taxon>
        <taxon>Pseudomonadati</taxon>
        <taxon>Pseudomonadota</taxon>
        <taxon>Alphaproteobacteria</taxon>
        <taxon>Sphingomonadales</taxon>
        <taxon>Sphingomonadaceae</taxon>
        <taxon>Sphingobium</taxon>
    </lineage>
</organism>
<dbReference type="CDD" id="cd17394">
    <property type="entry name" value="MFS_FucP_like"/>
    <property type="match status" value="1"/>
</dbReference>
<comment type="subcellular location">
    <subcellularLocation>
        <location evidence="1">Cell inner membrane</location>
        <topology evidence="1">Multi-pass membrane protein</topology>
    </subcellularLocation>
</comment>
<feature type="transmembrane region" description="Helical" evidence="6">
    <location>
        <begin position="212"/>
        <end position="233"/>
    </location>
</feature>
<feature type="transmembrane region" description="Helical" evidence="6">
    <location>
        <begin position="405"/>
        <end position="423"/>
    </location>
</feature>
<keyword evidence="9" id="KW-1185">Reference proteome</keyword>
<dbReference type="InterPro" id="IPR050375">
    <property type="entry name" value="MFS_TsgA-like"/>
</dbReference>
<feature type="transmembrane region" description="Helical" evidence="6">
    <location>
        <begin position="322"/>
        <end position="340"/>
    </location>
</feature>
<feature type="transmembrane region" description="Helical" evidence="6">
    <location>
        <begin position="62"/>
        <end position="82"/>
    </location>
</feature>
<dbReference type="Pfam" id="PF07690">
    <property type="entry name" value="MFS_1"/>
    <property type="match status" value="1"/>
</dbReference>
<feature type="transmembrane region" description="Helical" evidence="6">
    <location>
        <begin position="346"/>
        <end position="369"/>
    </location>
</feature>
<evidence type="ECO:0000256" key="5">
    <source>
        <dbReference type="ARBA" id="ARBA00023136"/>
    </source>
</evidence>
<keyword evidence="2" id="KW-1003">Cell membrane</keyword>
<dbReference type="InterPro" id="IPR036259">
    <property type="entry name" value="MFS_trans_sf"/>
</dbReference>
<dbReference type="EMBL" id="JAPTHD010000007">
    <property type="protein sequence ID" value="MDV5825093.1"/>
    <property type="molecule type" value="Genomic_DNA"/>
</dbReference>
<reference evidence="9" key="1">
    <citation type="journal article" date="2022" name="J Environ Chem Eng">
        <title>Biodegradation of petroleum oil using a constructed nonpathogenic and heavy metal-tolerant bacterial consortium isolated from marine sponges.</title>
        <authorList>
            <person name="Dechsakulwatana C."/>
            <person name="Rungsihiranrut A."/>
            <person name="Muangchinda C."/>
            <person name="Ningthoujam R."/>
            <person name="Klankeo P."/>
            <person name="Pinyakong O."/>
        </authorList>
    </citation>
    <scope>NUCLEOTIDE SEQUENCE [LARGE SCALE GENOMIC DNA]</scope>
    <source>
        <strain evidence="9">MO2-4</strain>
    </source>
</reference>
<feature type="transmembrane region" description="Helical" evidence="6">
    <location>
        <begin position="89"/>
        <end position="110"/>
    </location>
</feature>
<dbReference type="InterPro" id="IPR020846">
    <property type="entry name" value="MFS_dom"/>
</dbReference>
<name>A0ABU4A009_9SPHN</name>
<evidence type="ECO:0000259" key="7">
    <source>
        <dbReference type="PROSITE" id="PS50850"/>
    </source>
</evidence>
<evidence type="ECO:0000256" key="1">
    <source>
        <dbReference type="ARBA" id="ARBA00004429"/>
    </source>
</evidence>
<dbReference type="RefSeq" id="WP_317517718.1">
    <property type="nucleotide sequence ID" value="NZ_JAPTHD010000007.1"/>
</dbReference>
<accession>A0ABU4A009</accession>
<feature type="transmembrane region" description="Helical" evidence="6">
    <location>
        <begin position="292"/>
        <end position="310"/>
    </location>
</feature>
<evidence type="ECO:0000256" key="6">
    <source>
        <dbReference type="SAM" id="Phobius"/>
    </source>
</evidence>
<keyword evidence="4 6" id="KW-1133">Transmembrane helix</keyword>
<keyword evidence="5 6" id="KW-0472">Membrane</keyword>
<dbReference type="Gene3D" id="1.20.1250.20">
    <property type="entry name" value="MFS general substrate transporter like domains"/>
    <property type="match status" value="2"/>
</dbReference>
<keyword evidence="3 6" id="KW-0812">Transmembrane</keyword>
<dbReference type="PANTHER" id="PTHR43702">
    <property type="entry name" value="L-FUCOSE-PROTON SYMPORTER"/>
    <property type="match status" value="1"/>
</dbReference>
<feature type="transmembrane region" description="Helical" evidence="6">
    <location>
        <begin position="24"/>
        <end position="42"/>
    </location>
</feature>
<evidence type="ECO:0000256" key="2">
    <source>
        <dbReference type="ARBA" id="ARBA00022475"/>
    </source>
</evidence>
<feature type="transmembrane region" description="Helical" evidence="6">
    <location>
        <begin position="381"/>
        <end position="399"/>
    </location>
</feature>
<dbReference type="InterPro" id="IPR011701">
    <property type="entry name" value="MFS"/>
</dbReference>
<dbReference type="PANTHER" id="PTHR43702:SF11">
    <property type="entry name" value="L-FUCOSE-PROTON SYMPORTER"/>
    <property type="match status" value="1"/>
</dbReference>
<feature type="transmembrane region" description="Helical" evidence="6">
    <location>
        <begin position="254"/>
        <end position="276"/>
    </location>
</feature>
<feature type="transmembrane region" description="Helical" evidence="6">
    <location>
        <begin position="156"/>
        <end position="179"/>
    </location>
</feature>